<dbReference type="OrthoDB" id="677051at2"/>
<accession>A0A1M5PB87</accession>
<organism evidence="1 2">
    <name type="scientific">Chryseolinea serpens</name>
    <dbReference type="NCBI Taxonomy" id="947013"/>
    <lineage>
        <taxon>Bacteria</taxon>
        <taxon>Pseudomonadati</taxon>
        <taxon>Bacteroidota</taxon>
        <taxon>Cytophagia</taxon>
        <taxon>Cytophagales</taxon>
        <taxon>Fulvivirgaceae</taxon>
        <taxon>Chryseolinea</taxon>
    </lineage>
</organism>
<dbReference type="AlphaFoldDB" id="A0A1M5PB87"/>
<dbReference type="Pfam" id="PF11009">
    <property type="entry name" value="BrxC"/>
    <property type="match status" value="1"/>
</dbReference>
<dbReference type="InterPro" id="IPR022551">
    <property type="entry name" value="BrxC"/>
</dbReference>
<dbReference type="NCBIfam" id="TIGR04019">
    <property type="entry name" value="B_thiol_YtxJ"/>
    <property type="match status" value="1"/>
</dbReference>
<dbReference type="EMBL" id="FQWQ01000001">
    <property type="protein sequence ID" value="SHG98945.1"/>
    <property type="molecule type" value="Genomic_DNA"/>
</dbReference>
<dbReference type="Gene3D" id="3.40.30.10">
    <property type="entry name" value="Glutaredoxin"/>
    <property type="match status" value="1"/>
</dbReference>
<proteinExistence type="predicted"/>
<name>A0A1M5PB87_9BACT</name>
<dbReference type="Proteomes" id="UP000184212">
    <property type="component" value="Unassembled WGS sequence"/>
</dbReference>
<gene>
    <name evidence="1" type="ORF">SAMN04488109_2778</name>
</gene>
<keyword evidence="2" id="KW-1185">Reference proteome</keyword>
<dbReference type="STRING" id="947013.SAMN04488109_2778"/>
<dbReference type="RefSeq" id="WP_073134531.1">
    <property type="nucleotide sequence ID" value="NZ_FQWQ01000001.1"/>
</dbReference>
<protein>
    <submittedName>
        <fullName evidence="1">Bacillithiol system protein YtxJ</fullName>
    </submittedName>
</protein>
<dbReference type="SUPFAM" id="SSF52833">
    <property type="entry name" value="Thioredoxin-like"/>
    <property type="match status" value="1"/>
</dbReference>
<evidence type="ECO:0000313" key="2">
    <source>
        <dbReference type="Proteomes" id="UP000184212"/>
    </source>
</evidence>
<sequence>MKWSELKSPQQVDQILEESKEKSVLIFKHSTRCSVSRMALDRLERNWNESEMGHLKPYFLDLINNRDISNRIADQFQVEHESPQVLIIEKGASVYDQSHMGIDYRAIRDALKN</sequence>
<evidence type="ECO:0000313" key="1">
    <source>
        <dbReference type="EMBL" id="SHG98945.1"/>
    </source>
</evidence>
<dbReference type="InterPro" id="IPR036249">
    <property type="entry name" value="Thioredoxin-like_sf"/>
</dbReference>
<reference evidence="1 2" key="1">
    <citation type="submission" date="2016-11" db="EMBL/GenBank/DDBJ databases">
        <authorList>
            <person name="Jaros S."/>
            <person name="Januszkiewicz K."/>
            <person name="Wedrychowicz H."/>
        </authorList>
    </citation>
    <scope>NUCLEOTIDE SEQUENCE [LARGE SCALE GENOMIC DNA]</scope>
    <source>
        <strain evidence="1 2">DSM 24574</strain>
    </source>
</reference>